<keyword evidence="7 8" id="KW-0472">Membrane</keyword>
<dbReference type="Proteomes" id="UP000194946">
    <property type="component" value="Unassembled WGS sequence"/>
</dbReference>
<dbReference type="Pfam" id="PF00664">
    <property type="entry name" value="ABC_membrane"/>
    <property type="match status" value="1"/>
</dbReference>
<dbReference type="GO" id="GO:0016887">
    <property type="term" value="F:ATP hydrolysis activity"/>
    <property type="evidence" value="ECO:0007669"/>
    <property type="project" value="InterPro"/>
</dbReference>
<evidence type="ECO:0000313" key="12">
    <source>
        <dbReference type="Proteomes" id="UP000194946"/>
    </source>
</evidence>
<protein>
    <submittedName>
        <fullName evidence="11">Metal ABC transporter permease</fullName>
    </submittedName>
</protein>
<dbReference type="RefSeq" id="WP_086631672.1">
    <property type="nucleotide sequence ID" value="NZ_JOPB01000001.1"/>
</dbReference>
<dbReference type="InterPro" id="IPR036640">
    <property type="entry name" value="ABC1_TM_sf"/>
</dbReference>
<dbReference type="EMBL" id="JOPB01000001">
    <property type="protein sequence ID" value="OUI79258.1"/>
    <property type="molecule type" value="Genomic_DNA"/>
</dbReference>
<evidence type="ECO:0000313" key="11">
    <source>
        <dbReference type="EMBL" id="OUI79258.1"/>
    </source>
</evidence>
<dbReference type="PROSITE" id="PS50929">
    <property type="entry name" value="ABC_TM1F"/>
    <property type="match status" value="1"/>
</dbReference>
<dbReference type="InterPro" id="IPR017871">
    <property type="entry name" value="ABC_transporter-like_CS"/>
</dbReference>
<keyword evidence="5" id="KW-0067">ATP-binding</keyword>
<feature type="transmembrane region" description="Helical" evidence="8">
    <location>
        <begin position="155"/>
        <end position="177"/>
    </location>
</feature>
<feature type="domain" description="ABC transporter" evidence="9">
    <location>
        <begin position="367"/>
        <end position="601"/>
    </location>
</feature>
<keyword evidence="2" id="KW-0813">Transport</keyword>
<name>A0A251ZX60_9PROT</name>
<dbReference type="CDD" id="cd18582">
    <property type="entry name" value="ABC_6TM_ATM1_ABCB7"/>
    <property type="match status" value="1"/>
</dbReference>
<dbReference type="SUPFAM" id="SSF90123">
    <property type="entry name" value="ABC transporter transmembrane region"/>
    <property type="match status" value="1"/>
</dbReference>
<dbReference type="SMART" id="SM00382">
    <property type="entry name" value="AAA"/>
    <property type="match status" value="1"/>
</dbReference>
<dbReference type="Gene3D" id="3.40.50.300">
    <property type="entry name" value="P-loop containing nucleotide triphosphate hydrolases"/>
    <property type="match status" value="1"/>
</dbReference>
<dbReference type="GO" id="GO:0005524">
    <property type="term" value="F:ATP binding"/>
    <property type="evidence" value="ECO:0007669"/>
    <property type="project" value="UniProtKB-KW"/>
</dbReference>
<evidence type="ECO:0000259" key="10">
    <source>
        <dbReference type="PROSITE" id="PS50929"/>
    </source>
</evidence>
<evidence type="ECO:0000256" key="1">
    <source>
        <dbReference type="ARBA" id="ARBA00004651"/>
    </source>
</evidence>
<evidence type="ECO:0000256" key="5">
    <source>
        <dbReference type="ARBA" id="ARBA00022840"/>
    </source>
</evidence>
<dbReference type="InterPro" id="IPR027417">
    <property type="entry name" value="P-loop_NTPase"/>
</dbReference>
<keyword evidence="12" id="KW-1185">Reference proteome</keyword>
<dbReference type="PROSITE" id="PS00211">
    <property type="entry name" value="ABC_TRANSPORTER_1"/>
    <property type="match status" value="1"/>
</dbReference>
<feature type="transmembrane region" description="Helical" evidence="8">
    <location>
        <begin position="41"/>
        <end position="62"/>
    </location>
</feature>
<reference evidence="12" key="1">
    <citation type="submission" date="2014-06" db="EMBL/GenBank/DDBJ databases">
        <authorList>
            <person name="Winans N.J."/>
            <person name="Newell P.D."/>
            <person name="Douglas A.E."/>
        </authorList>
    </citation>
    <scope>NUCLEOTIDE SEQUENCE [LARGE SCALE GENOMIC DNA]</scope>
    <source>
        <strain evidence="12">DmL_052</strain>
    </source>
</reference>
<feature type="domain" description="ABC transmembrane type-1" evidence="10">
    <location>
        <begin position="44"/>
        <end position="328"/>
    </location>
</feature>
<dbReference type="InterPro" id="IPR011527">
    <property type="entry name" value="ABC1_TM_dom"/>
</dbReference>
<dbReference type="AlphaFoldDB" id="A0A251ZX60"/>
<dbReference type="FunFam" id="3.40.50.300:FF:000186">
    <property type="entry name" value="ATP-binding cassette sub-family B member 7, mitochondrial"/>
    <property type="match status" value="1"/>
</dbReference>
<evidence type="ECO:0000256" key="2">
    <source>
        <dbReference type="ARBA" id="ARBA00022448"/>
    </source>
</evidence>
<keyword evidence="4" id="KW-0547">Nucleotide-binding</keyword>
<comment type="caution">
    <text evidence="11">The sequence shown here is derived from an EMBL/GenBank/DDBJ whole genome shotgun (WGS) entry which is preliminary data.</text>
</comment>
<evidence type="ECO:0000256" key="7">
    <source>
        <dbReference type="ARBA" id="ARBA00023136"/>
    </source>
</evidence>
<proteinExistence type="predicted"/>
<evidence type="ECO:0000256" key="6">
    <source>
        <dbReference type="ARBA" id="ARBA00022989"/>
    </source>
</evidence>
<dbReference type="GO" id="GO:0140359">
    <property type="term" value="F:ABC-type transporter activity"/>
    <property type="evidence" value="ECO:0007669"/>
    <property type="project" value="InterPro"/>
</dbReference>
<dbReference type="CDD" id="cd03253">
    <property type="entry name" value="ABCC_ATM1_transporter"/>
    <property type="match status" value="1"/>
</dbReference>
<evidence type="ECO:0000256" key="8">
    <source>
        <dbReference type="SAM" id="Phobius"/>
    </source>
</evidence>
<dbReference type="SUPFAM" id="SSF52540">
    <property type="entry name" value="P-loop containing nucleoside triphosphate hydrolases"/>
    <property type="match status" value="1"/>
</dbReference>
<evidence type="ECO:0000259" key="9">
    <source>
        <dbReference type="PROSITE" id="PS50893"/>
    </source>
</evidence>
<dbReference type="InterPro" id="IPR003593">
    <property type="entry name" value="AAA+_ATPase"/>
</dbReference>
<feature type="transmembrane region" description="Helical" evidence="8">
    <location>
        <begin position="183"/>
        <end position="204"/>
    </location>
</feature>
<organism evidence="11 12">
    <name type="scientific">Commensalibacter intestini</name>
    <dbReference type="NCBI Taxonomy" id="479936"/>
    <lineage>
        <taxon>Bacteria</taxon>
        <taxon>Pseudomonadati</taxon>
        <taxon>Pseudomonadota</taxon>
        <taxon>Alphaproteobacteria</taxon>
        <taxon>Acetobacterales</taxon>
        <taxon>Acetobacteraceae</taxon>
    </lineage>
</organism>
<keyword evidence="3 8" id="KW-0812">Transmembrane</keyword>
<dbReference type="InterPro" id="IPR039421">
    <property type="entry name" value="Type_1_exporter"/>
</dbReference>
<accession>A0A251ZX60</accession>
<evidence type="ECO:0000256" key="3">
    <source>
        <dbReference type="ARBA" id="ARBA00022692"/>
    </source>
</evidence>
<dbReference type="Pfam" id="PF00005">
    <property type="entry name" value="ABC_tran"/>
    <property type="match status" value="1"/>
</dbReference>
<keyword evidence="6 8" id="KW-1133">Transmembrane helix</keyword>
<dbReference type="InterPro" id="IPR003439">
    <property type="entry name" value="ABC_transporter-like_ATP-bd"/>
</dbReference>
<sequence length="608" mass="68612">MSKYSKFHFSAKDSSRSGWSTLFELLSYLWPKHQPMMRFQLICATLLMIVAKVSALGIPYLYSKVVDVLSKTNGQDLIYIPLWLILGYGIIRILSSLCSELKDTVFAPLRFRVMRTITLRCFEHMHNLSLKFHLNRHTGAITRAIERGSEGVETILRVGVFSIVPTLIEALMVLIVIANLYDWRYTTLVCVAIISYFLFTILFTSWRIQIRRQMNEINNEANNRALDSLLNYETVKYFGNEAHEIKRYDESLARYEKASITTQMTLNGLNFGQSFIIAVALTCVMLLAAHDIVMGRFSVGKFVLINTYLMQLYQPLNFLGSIYSNLRKSIVDLENMFSLLSQDPEVDNQENAQHLPASLSEAGPAKIEFQNVHFGYDVEREILHGVSFIAEPGNQVAIVGPTGAGKSTISRLLFRFYDVNSGRVMIDGQDIREYIQSNLRAAIGVVPQDTVLFNDTIEYNIAYGRLGCSKEEIEQAAKLAQIHDFIQSLPGGYQTYVGERGLKLSGGEKQRIAIARAILKNPRILILDEATSALDSRTEQEIQQALDSVAKGRTVVTIAHRLSTIVHSDLILVMIDGKIKEQGTHEFLLAKNGFYASMWAIQAKQSDE</sequence>
<dbReference type="Gene3D" id="1.20.1560.10">
    <property type="entry name" value="ABC transporter type 1, transmembrane domain"/>
    <property type="match status" value="1"/>
</dbReference>
<dbReference type="PANTHER" id="PTHR24221:SF654">
    <property type="entry name" value="ATP-BINDING CASSETTE SUB-FAMILY B MEMBER 6"/>
    <property type="match status" value="1"/>
</dbReference>
<dbReference type="PANTHER" id="PTHR24221">
    <property type="entry name" value="ATP-BINDING CASSETTE SUB-FAMILY B"/>
    <property type="match status" value="1"/>
</dbReference>
<feature type="transmembrane region" description="Helical" evidence="8">
    <location>
        <begin position="77"/>
        <end position="94"/>
    </location>
</feature>
<comment type="subcellular location">
    <subcellularLocation>
        <location evidence="1">Cell membrane</location>
        <topology evidence="1">Multi-pass membrane protein</topology>
    </subcellularLocation>
</comment>
<dbReference type="GO" id="GO:0005886">
    <property type="term" value="C:plasma membrane"/>
    <property type="evidence" value="ECO:0007669"/>
    <property type="project" value="UniProtKB-SubCell"/>
</dbReference>
<feature type="transmembrane region" description="Helical" evidence="8">
    <location>
        <begin position="269"/>
        <end position="289"/>
    </location>
</feature>
<evidence type="ECO:0000256" key="4">
    <source>
        <dbReference type="ARBA" id="ARBA00022741"/>
    </source>
</evidence>
<dbReference type="PROSITE" id="PS50893">
    <property type="entry name" value="ABC_TRANSPORTER_2"/>
    <property type="match status" value="1"/>
</dbReference>
<gene>
    <name evidence="11" type="ORF">HK18_01435</name>
</gene>